<evidence type="ECO:0000256" key="8">
    <source>
        <dbReference type="PIRSR" id="PIRSR005096-3"/>
    </source>
</evidence>
<dbReference type="InterPro" id="IPR047215">
    <property type="entry name" value="Galactose_mutarotase-like"/>
</dbReference>
<evidence type="ECO:0000256" key="7">
    <source>
        <dbReference type="PIRSR" id="PIRSR005096-2"/>
    </source>
</evidence>
<dbReference type="GO" id="GO:0004034">
    <property type="term" value="F:aldose 1-epimerase activity"/>
    <property type="evidence" value="ECO:0007669"/>
    <property type="project" value="UniProtKB-EC"/>
</dbReference>
<evidence type="ECO:0000256" key="2">
    <source>
        <dbReference type="ARBA" id="ARBA00006206"/>
    </source>
</evidence>
<feature type="binding site" evidence="8">
    <location>
        <begin position="75"/>
        <end position="76"/>
    </location>
    <ligand>
        <name>beta-D-galactose</name>
        <dbReference type="ChEBI" id="CHEBI:27667"/>
    </ligand>
</feature>
<protein>
    <recommendedName>
        <fullName evidence="5">Aldose 1-epimerase</fullName>
        <ecNumber evidence="5">5.1.3.3</ecNumber>
    </recommendedName>
</protein>
<dbReference type="UniPathway" id="UPA00242"/>
<dbReference type="PIRSF" id="PIRSF005096">
    <property type="entry name" value="GALM"/>
    <property type="match status" value="1"/>
</dbReference>
<dbReference type="GO" id="GO:0033499">
    <property type="term" value="P:galactose catabolic process via UDP-galactose, Leloir pathway"/>
    <property type="evidence" value="ECO:0007669"/>
    <property type="project" value="TreeGrafter"/>
</dbReference>
<keyword evidence="4 5" id="KW-0119">Carbohydrate metabolism</keyword>
<comment type="similarity">
    <text evidence="2 5">Belongs to the aldose epimerase family.</text>
</comment>
<feature type="binding site" evidence="7">
    <location>
        <position position="231"/>
    </location>
    <ligand>
        <name>beta-D-galactose</name>
        <dbReference type="ChEBI" id="CHEBI:27667"/>
    </ligand>
</feature>
<dbReference type="Proteomes" id="UP000324738">
    <property type="component" value="Unassembled WGS sequence"/>
</dbReference>
<evidence type="ECO:0000256" key="4">
    <source>
        <dbReference type="ARBA" id="ARBA00023277"/>
    </source>
</evidence>
<gene>
    <name evidence="9" type="ORF">FPY71_13095</name>
</gene>
<evidence type="ECO:0000256" key="1">
    <source>
        <dbReference type="ARBA" id="ARBA00005028"/>
    </source>
</evidence>
<keyword evidence="3 5" id="KW-0413">Isomerase</keyword>
<dbReference type="RefSeq" id="WP_149300757.1">
    <property type="nucleotide sequence ID" value="NZ_VTWH01000003.1"/>
</dbReference>
<organism evidence="9 10">
    <name type="scientific">Aureimonas fodinaquatilis</name>
    <dbReference type="NCBI Taxonomy" id="2565783"/>
    <lineage>
        <taxon>Bacteria</taxon>
        <taxon>Pseudomonadati</taxon>
        <taxon>Pseudomonadota</taxon>
        <taxon>Alphaproteobacteria</taxon>
        <taxon>Hyphomicrobiales</taxon>
        <taxon>Aurantimonadaceae</taxon>
        <taxon>Aureimonas</taxon>
    </lineage>
</organism>
<comment type="caution">
    <text evidence="9">The sequence shown here is derived from an EMBL/GenBank/DDBJ whole genome shotgun (WGS) entry which is preliminary data.</text>
</comment>
<dbReference type="AlphaFoldDB" id="A0A5B0DTZ4"/>
<dbReference type="SUPFAM" id="SSF74650">
    <property type="entry name" value="Galactose mutarotase-like"/>
    <property type="match status" value="1"/>
</dbReference>
<evidence type="ECO:0000256" key="6">
    <source>
        <dbReference type="PIRSR" id="PIRSR005096-1"/>
    </source>
</evidence>
<dbReference type="GO" id="GO:0030246">
    <property type="term" value="F:carbohydrate binding"/>
    <property type="evidence" value="ECO:0007669"/>
    <property type="project" value="InterPro"/>
</dbReference>
<proteinExistence type="inferred from homology"/>
<feature type="active site" description="Proton acceptor" evidence="6">
    <location>
        <position position="294"/>
    </location>
</feature>
<dbReference type="GO" id="GO:0006006">
    <property type="term" value="P:glucose metabolic process"/>
    <property type="evidence" value="ECO:0007669"/>
    <property type="project" value="TreeGrafter"/>
</dbReference>
<dbReference type="NCBIfam" id="NF008277">
    <property type="entry name" value="PRK11055.1"/>
    <property type="match status" value="1"/>
</dbReference>
<feature type="binding site" evidence="8">
    <location>
        <begin position="173"/>
        <end position="175"/>
    </location>
    <ligand>
        <name>beta-D-galactose</name>
        <dbReference type="ChEBI" id="CHEBI:27667"/>
    </ligand>
</feature>
<evidence type="ECO:0000313" key="10">
    <source>
        <dbReference type="Proteomes" id="UP000324738"/>
    </source>
</evidence>
<feature type="active site" description="Proton donor" evidence="6">
    <location>
        <position position="173"/>
    </location>
</feature>
<evidence type="ECO:0000256" key="5">
    <source>
        <dbReference type="PIRNR" id="PIRNR005096"/>
    </source>
</evidence>
<evidence type="ECO:0000256" key="3">
    <source>
        <dbReference type="ARBA" id="ARBA00023235"/>
    </source>
</evidence>
<comment type="pathway">
    <text evidence="1 5">Carbohydrate metabolism; hexose metabolism.</text>
</comment>
<dbReference type="PANTHER" id="PTHR10091">
    <property type="entry name" value="ALDOSE-1-EPIMERASE"/>
    <property type="match status" value="1"/>
</dbReference>
<dbReference type="Gene3D" id="2.70.98.10">
    <property type="match status" value="1"/>
</dbReference>
<dbReference type="InterPro" id="IPR014718">
    <property type="entry name" value="GH-type_carb-bd"/>
</dbReference>
<dbReference type="InterPro" id="IPR011013">
    <property type="entry name" value="Gal_mutarotase_sf_dom"/>
</dbReference>
<dbReference type="EMBL" id="VTWH01000003">
    <property type="protein sequence ID" value="KAA0969472.1"/>
    <property type="molecule type" value="Genomic_DNA"/>
</dbReference>
<dbReference type="Pfam" id="PF01263">
    <property type="entry name" value="Aldose_epim"/>
    <property type="match status" value="1"/>
</dbReference>
<dbReference type="OrthoDB" id="9779408at2"/>
<reference evidence="9 10" key="1">
    <citation type="submission" date="2019-08" db="EMBL/GenBank/DDBJ databases">
        <title>Aureimonas fodiniaquatilis sp. nov., isolated from a coal mine wastewater.</title>
        <authorList>
            <person name="Kim W."/>
        </authorList>
    </citation>
    <scope>NUCLEOTIDE SEQUENCE [LARGE SCALE GENOMIC DNA]</scope>
    <source>
        <strain evidence="9 10">CAU 1482</strain>
    </source>
</reference>
<dbReference type="InterPro" id="IPR015443">
    <property type="entry name" value="Aldose_1-epimerase"/>
</dbReference>
<sequence>MTGRQVFGHFPDGRPVESLTLQGGGLTAKLLTMGAIVQDLRLEGVAHPLVLGTPMLEPYFSSMQFFGAIVGRFANRIGGARFTLDGRDYRTNANQQNRHILHGGDDGTWRQLWTLHDQAQDRAELRLALDDGHMGFPGKLSIAVTCALRDKGTLEFDMRATTEAPTPCNLAHHGYFNLDGTADICDHSLQVAASQYLPVDAELIPTGEIAPVDNSRFDFREARLIGAGGIDHNLCLSTEEQPLRCVATLRGQSGVRMDIETNACGLQVYDGSHISGLPGLDGRIYHAHAGIALETQGWPDAPNQPGFPSAILRPGQTYRHRVRYCFSA</sequence>
<name>A0A5B0DTZ4_9HYPH</name>
<accession>A0A5B0DTZ4</accession>
<dbReference type="CDD" id="cd09019">
    <property type="entry name" value="galactose_mutarotase_like"/>
    <property type="match status" value="1"/>
</dbReference>
<dbReference type="EC" id="5.1.3.3" evidence="5"/>
<comment type="catalytic activity">
    <reaction evidence="5">
        <text>alpha-D-glucose = beta-D-glucose</text>
        <dbReference type="Rhea" id="RHEA:10264"/>
        <dbReference type="ChEBI" id="CHEBI:15903"/>
        <dbReference type="ChEBI" id="CHEBI:17925"/>
        <dbReference type="EC" id="5.1.3.3"/>
    </reaction>
</comment>
<evidence type="ECO:0000313" key="9">
    <source>
        <dbReference type="EMBL" id="KAA0969472.1"/>
    </source>
</evidence>
<dbReference type="InterPro" id="IPR008183">
    <property type="entry name" value="Aldose_1/G6P_1-epimerase"/>
</dbReference>
<dbReference type="PANTHER" id="PTHR10091:SF49">
    <property type="entry name" value="ALDOSE 1-EPIMERASE"/>
    <property type="match status" value="1"/>
</dbReference>
<keyword evidence="10" id="KW-1185">Reference proteome</keyword>